<evidence type="ECO:0000313" key="5">
    <source>
        <dbReference type="EMBL" id="TKV60408.1"/>
    </source>
</evidence>
<dbReference type="Pfam" id="PF00005">
    <property type="entry name" value="ABC_tran"/>
    <property type="match status" value="1"/>
</dbReference>
<dbReference type="PANTHER" id="PTHR42939:SF1">
    <property type="entry name" value="ABC TRANSPORTER ATP-BINDING PROTEIN ALBC-RELATED"/>
    <property type="match status" value="1"/>
</dbReference>
<comment type="caution">
    <text evidence="5">The sequence shown here is derived from an EMBL/GenBank/DDBJ whole genome shotgun (WGS) entry which is preliminary data.</text>
</comment>
<dbReference type="RefSeq" id="WP_137447712.1">
    <property type="nucleotide sequence ID" value="NZ_SZZH01000001.1"/>
</dbReference>
<dbReference type="InterPro" id="IPR051782">
    <property type="entry name" value="ABC_Transporter_VariousFunc"/>
</dbReference>
<dbReference type="SMART" id="SM00382">
    <property type="entry name" value="AAA"/>
    <property type="match status" value="1"/>
</dbReference>
<keyword evidence="1" id="KW-0813">Transport</keyword>
<dbReference type="OrthoDB" id="9804819at2"/>
<reference evidence="5 6" key="1">
    <citation type="submission" date="2019-05" db="EMBL/GenBank/DDBJ databases">
        <title>Nakamurella sp. N5BH11, whole genome shotgun sequence.</title>
        <authorList>
            <person name="Tuo L."/>
        </authorList>
    </citation>
    <scope>NUCLEOTIDE SEQUENCE [LARGE SCALE GENOMIC DNA]</scope>
    <source>
        <strain evidence="5 6">N5BH11</strain>
    </source>
</reference>
<dbReference type="AlphaFoldDB" id="A0A4U6QJY8"/>
<dbReference type="PANTHER" id="PTHR42939">
    <property type="entry name" value="ABC TRANSPORTER ATP-BINDING PROTEIN ALBC-RELATED"/>
    <property type="match status" value="1"/>
</dbReference>
<sequence length="313" mass="33685">MTSALVQAPLQVDDLGVRFRRGWALRHCSLTLREGRITALVGPNGAGKSTLMTVAAGLRPATEGFVAVHGSRVDTRAIHPAVGFLAQDKPLYKRRTVDDMIAMARHLNPVFDLTLVRRLVTEAELPPSARVGTLSGGQRSRLALALALGRRPALLILDEPLADLDPLARFEMQQMLLTEAMDTGMTVLLSSHIVSEIQDSCDDLVILADGRVVLDGAVDQLTDRFHLFIGPGTVGADATNGTPEWLPTDRLVDLRTLPRQTTALVDGPVDRRPPGWSEETATLEEIVMAHLRSTRSGAASSAADVTVSNGADR</sequence>
<dbReference type="PROSITE" id="PS50893">
    <property type="entry name" value="ABC_TRANSPORTER_2"/>
    <property type="match status" value="1"/>
</dbReference>
<keyword evidence="6" id="KW-1185">Reference proteome</keyword>
<proteinExistence type="predicted"/>
<evidence type="ECO:0000313" key="6">
    <source>
        <dbReference type="Proteomes" id="UP000306985"/>
    </source>
</evidence>
<feature type="domain" description="ABC transporter" evidence="4">
    <location>
        <begin position="10"/>
        <end position="234"/>
    </location>
</feature>
<dbReference type="EMBL" id="SZZH01000001">
    <property type="protein sequence ID" value="TKV60408.1"/>
    <property type="molecule type" value="Genomic_DNA"/>
</dbReference>
<dbReference type="GO" id="GO:0005524">
    <property type="term" value="F:ATP binding"/>
    <property type="evidence" value="ECO:0007669"/>
    <property type="project" value="UniProtKB-KW"/>
</dbReference>
<dbReference type="Gene3D" id="3.40.50.300">
    <property type="entry name" value="P-loop containing nucleotide triphosphate hydrolases"/>
    <property type="match status" value="1"/>
</dbReference>
<dbReference type="InterPro" id="IPR027417">
    <property type="entry name" value="P-loop_NTPase"/>
</dbReference>
<gene>
    <name evidence="5" type="ORF">FDO65_01435</name>
</gene>
<evidence type="ECO:0000256" key="3">
    <source>
        <dbReference type="ARBA" id="ARBA00022840"/>
    </source>
</evidence>
<dbReference type="InterPro" id="IPR003593">
    <property type="entry name" value="AAA+_ATPase"/>
</dbReference>
<organism evidence="5 6">
    <name type="scientific">Nakamurella flava</name>
    <dbReference type="NCBI Taxonomy" id="2576308"/>
    <lineage>
        <taxon>Bacteria</taxon>
        <taxon>Bacillati</taxon>
        <taxon>Actinomycetota</taxon>
        <taxon>Actinomycetes</taxon>
        <taxon>Nakamurellales</taxon>
        <taxon>Nakamurellaceae</taxon>
        <taxon>Nakamurella</taxon>
    </lineage>
</organism>
<accession>A0A4U6QJY8</accession>
<dbReference type="InterPro" id="IPR017871">
    <property type="entry name" value="ABC_transporter-like_CS"/>
</dbReference>
<dbReference type="CDD" id="cd03230">
    <property type="entry name" value="ABC_DR_subfamily_A"/>
    <property type="match status" value="1"/>
</dbReference>
<dbReference type="SUPFAM" id="SSF52540">
    <property type="entry name" value="P-loop containing nucleoside triphosphate hydrolases"/>
    <property type="match status" value="1"/>
</dbReference>
<keyword evidence="2" id="KW-0547">Nucleotide-binding</keyword>
<dbReference type="PROSITE" id="PS00211">
    <property type="entry name" value="ABC_TRANSPORTER_1"/>
    <property type="match status" value="1"/>
</dbReference>
<name>A0A4U6QJY8_9ACTN</name>
<keyword evidence="3 5" id="KW-0067">ATP-binding</keyword>
<evidence type="ECO:0000256" key="1">
    <source>
        <dbReference type="ARBA" id="ARBA00022448"/>
    </source>
</evidence>
<protein>
    <submittedName>
        <fullName evidence="5">ABC transporter ATP-binding protein</fullName>
    </submittedName>
</protein>
<evidence type="ECO:0000259" key="4">
    <source>
        <dbReference type="PROSITE" id="PS50893"/>
    </source>
</evidence>
<dbReference type="GO" id="GO:0016887">
    <property type="term" value="F:ATP hydrolysis activity"/>
    <property type="evidence" value="ECO:0007669"/>
    <property type="project" value="InterPro"/>
</dbReference>
<evidence type="ECO:0000256" key="2">
    <source>
        <dbReference type="ARBA" id="ARBA00022741"/>
    </source>
</evidence>
<dbReference type="Proteomes" id="UP000306985">
    <property type="component" value="Unassembled WGS sequence"/>
</dbReference>
<dbReference type="InterPro" id="IPR003439">
    <property type="entry name" value="ABC_transporter-like_ATP-bd"/>
</dbReference>